<dbReference type="PANTHER" id="PTHR30189">
    <property type="entry name" value="LPS-ASSEMBLY PROTEIN"/>
    <property type="match status" value="1"/>
</dbReference>
<reference evidence="4 5" key="1">
    <citation type="submission" date="2024-03" db="EMBL/GenBank/DDBJ databases">
        <title>Novel species of the genus Variovorax.</title>
        <authorList>
            <person name="Liu Q."/>
            <person name="Xin Y.-H."/>
        </authorList>
    </citation>
    <scope>NUCLEOTIDE SEQUENCE [LARGE SCALE GENOMIC DNA]</scope>
    <source>
        <strain evidence="4 5">KACC 18501</strain>
    </source>
</reference>
<feature type="domain" description="LptD C-terminal" evidence="3">
    <location>
        <begin position="310"/>
        <end position="712"/>
    </location>
</feature>
<dbReference type="PANTHER" id="PTHR30189:SF1">
    <property type="entry name" value="LPS-ASSEMBLY PROTEIN LPTD"/>
    <property type="match status" value="1"/>
</dbReference>
<dbReference type="RefSeq" id="WP_340363173.1">
    <property type="nucleotide sequence ID" value="NZ_JBBKZV010000003.1"/>
</dbReference>
<dbReference type="InterPro" id="IPR050218">
    <property type="entry name" value="LptD"/>
</dbReference>
<comment type="subunit">
    <text evidence="1">Component of the lipopolysaccharide transport and assembly complex. Interacts with LptE and LptA.</text>
</comment>
<dbReference type="Proteomes" id="UP001363010">
    <property type="component" value="Unassembled WGS sequence"/>
</dbReference>
<evidence type="ECO:0000313" key="4">
    <source>
        <dbReference type="EMBL" id="MEJ8821911.1"/>
    </source>
</evidence>
<keyword evidence="1" id="KW-0998">Cell outer membrane</keyword>
<evidence type="ECO:0000259" key="3">
    <source>
        <dbReference type="Pfam" id="PF04453"/>
    </source>
</evidence>
<comment type="function">
    <text evidence="1">Together with LptE, is involved in the assembly of lipopolysaccharide (LPS) at the surface of the outer membrane.</text>
</comment>
<feature type="compositionally biased region" description="Polar residues" evidence="2">
    <location>
        <begin position="63"/>
        <end position="72"/>
    </location>
</feature>
<accession>A0ABU8VVR8</accession>
<dbReference type="HAMAP" id="MF_01411">
    <property type="entry name" value="LPS_assembly_LptD"/>
    <property type="match status" value="1"/>
</dbReference>
<evidence type="ECO:0000256" key="1">
    <source>
        <dbReference type="HAMAP-Rule" id="MF_01411"/>
    </source>
</evidence>
<name>A0ABU8VVR8_9BURK</name>
<organism evidence="4 5">
    <name type="scientific">Variovorax humicola</name>
    <dbReference type="NCBI Taxonomy" id="1769758"/>
    <lineage>
        <taxon>Bacteria</taxon>
        <taxon>Pseudomonadati</taxon>
        <taxon>Pseudomonadota</taxon>
        <taxon>Betaproteobacteria</taxon>
        <taxon>Burkholderiales</taxon>
        <taxon>Comamonadaceae</taxon>
        <taxon>Variovorax</taxon>
    </lineage>
</organism>
<protein>
    <recommendedName>
        <fullName evidence="1">LPS-assembly protein LptD</fullName>
    </recommendedName>
</protein>
<comment type="subcellular location">
    <subcellularLocation>
        <location evidence="1">Cell outer membrane</location>
    </subcellularLocation>
</comment>
<feature type="signal peptide" evidence="1">
    <location>
        <begin position="1"/>
        <end position="35"/>
    </location>
</feature>
<comment type="caution">
    <text evidence="4">The sequence shown here is derived from an EMBL/GenBank/DDBJ whole genome shotgun (WGS) entry which is preliminary data.</text>
</comment>
<dbReference type="EMBL" id="JBBKZV010000003">
    <property type="protein sequence ID" value="MEJ8821911.1"/>
    <property type="molecule type" value="Genomic_DNA"/>
</dbReference>
<comment type="caution">
    <text evidence="1">Lacks conserved residue(s) required for the propagation of feature annotation.</text>
</comment>
<dbReference type="InterPro" id="IPR020889">
    <property type="entry name" value="LipoPS_assembly_LptD"/>
</dbReference>
<dbReference type="InterPro" id="IPR007543">
    <property type="entry name" value="LptD_C"/>
</dbReference>
<keyword evidence="5" id="KW-1185">Reference proteome</keyword>
<comment type="similarity">
    <text evidence="1">Belongs to the LptD family.</text>
</comment>
<proteinExistence type="inferred from homology"/>
<feature type="chain" id="PRO_5044947231" description="LPS-assembly protein LptD" evidence="1">
    <location>
        <begin position="36"/>
        <end position="824"/>
    </location>
</feature>
<feature type="region of interest" description="Disordered" evidence="2">
    <location>
        <begin position="53"/>
        <end position="75"/>
    </location>
</feature>
<evidence type="ECO:0000256" key="2">
    <source>
        <dbReference type="SAM" id="MobiDB-lite"/>
    </source>
</evidence>
<dbReference type="Pfam" id="PF04453">
    <property type="entry name" value="LptD"/>
    <property type="match status" value="1"/>
</dbReference>
<evidence type="ECO:0000313" key="5">
    <source>
        <dbReference type="Proteomes" id="UP001363010"/>
    </source>
</evidence>
<gene>
    <name evidence="1 4" type="primary">lptD</name>
    <name evidence="4" type="ORF">WKW80_07655</name>
</gene>
<keyword evidence="1" id="KW-0732">Signal</keyword>
<keyword evidence="1" id="KW-0472">Membrane</keyword>
<sequence length="824" mass="91777" precursor="true">MPTPDLTRAPRRRCQPPLPLAVLSLALLHAHGAAAQTADLEGPLTLRRTPQLQETVPQPLRGDQSSFISGDSISGRPDLETVVTGNASLRRGDTVIHADKLTYDQPNDLAKASGHVRVNQAGNEYEGPELELKVETFEGFFNNVRYRFLATGGHGEAQRIDFVDEARSVAREANYTTCRREDFPGWMPAWMLSATTLHTDTEENVGVAENAQLTFMGISTPPFPSLSFPLNSTRKSGLLPPIVGIDNVNGIEIAQPWYWNIAPNRDATITPTLMTKRGIDISTDFRYLEKGYNGEARVDYMPYDALRDRDRWGIWSSHSQTFDAKSVGLDSFSGSININRVSDDDYWRDFSHTPSLTQRLLASDGTLRWSKGDWSGQARALYYQTLQDSTAPIIPPYNRMPQVTADYNKYDWHGFDVSLNNDYTRFNADPTVQYLQYAGRVPPPVLLNQPNAERVYSQATISRPFITPGSYVIPKLQLNARAYQFDSPLQVDPRAATYGQFNGASSANVTVPTFSLDGGLVFERNTNFFGRSLIQTLEPRAFYVYTPYRDQSAIPVYDTAANDFNFATIYTENAFSGNDRIADNNLLTLGVTSRLIDPDTGAEAARFGIAQRLRFSDQKVQLPTVLPVEKGVGDLLLGAQINWTPKWSLDTTIQYNPDTHISSRNTLGVRYSPGPYRTVSAAYRYQAESSPGANDGNKSIDVGWQWPLNDLWGDTGDKTLGPGRGEGGGRWYAVGRLNYSMVDRKMTDGIIGLEYDGCCYIGRVVLERLTTGQVTANTRIMFQIEFVGFTSVGTSPMRTLQTNIPRYTPLRQPVAGPSRFTNYD</sequence>